<reference evidence="2 3" key="1">
    <citation type="submission" date="2020-04" db="EMBL/GenBank/DDBJ databases">
        <authorList>
            <person name="Yin C."/>
        </authorList>
    </citation>
    <scope>NUCLEOTIDE SEQUENCE [LARGE SCALE GENOMIC DNA]</scope>
    <source>
        <strain evidence="2 3">Ak56</strain>
    </source>
</reference>
<gene>
    <name evidence="2" type="ORF">HGH91_11045</name>
</gene>
<keyword evidence="1" id="KW-0472">Membrane</keyword>
<protein>
    <submittedName>
        <fullName evidence="2">Uncharacterized protein</fullName>
    </submittedName>
</protein>
<keyword evidence="3" id="KW-1185">Reference proteome</keyword>
<evidence type="ECO:0000256" key="1">
    <source>
        <dbReference type="SAM" id="Phobius"/>
    </source>
</evidence>
<keyword evidence="1" id="KW-1133">Transmembrane helix</keyword>
<proteinExistence type="predicted"/>
<keyword evidence="1" id="KW-0812">Transmembrane</keyword>
<organism evidence="2 3">
    <name type="scientific">Chitinophaga eiseniae</name>
    <dbReference type="NCBI Taxonomy" id="634771"/>
    <lineage>
        <taxon>Bacteria</taxon>
        <taxon>Pseudomonadati</taxon>
        <taxon>Bacteroidota</taxon>
        <taxon>Chitinophagia</taxon>
        <taxon>Chitinophagales</taxon>
        <taxon>Chitinophagaceae</taxon>
        <taxon>Chitinophaga</taxon>
    </lineage>
</organism>
<dbReference type="Proteomes" id="UP000552864">
    <property type="component" value="Unassembled WGS sequence"/>
</dbReference>
<dbReference type="AlphaFoldDB" id="A0A847SG74"/>
<accession>A0A847SG74</accession>
<dbReference type="EMBL" id="JABAHZ010000002">
    <property type="protein sequence ID" value="NLR79164.1"/>
    <property type="molecule type" value="Genomic_DNA"/>
</dbReference>
<sequence length="60" mass="6979">MKKKKWPFKYELDPKNNLHLPSEHKAIFAYIALWILGIMCGLLFLAMFAGVVYMVITGDY</sequence>
<comment type="caution">
    <text evidence="2">The sequence shown here is derived from an EMBL/GenBank/DDBJ whole genome shotgun (WGS) entry which is preliminary data.</text>
</comment>
<evidence type="ECO:0000313" key="2">
    <source>
        <dbReference type="EMBL" id="NLR79164.1"/>
    </source>
</evidence>
<feature type="transmembrane region" description="Helical" evidence="1">
    <location>
        <begin position="27"/>
        <end position="56"/>
    </location>
</feature>
<evidence type="ECO:0000313" key="3">
    <source>
        <dbReference type="Proteomes" id="UP000552864"/>
    </source>
</evidence>
<name>A0A847SG74_9BACT</name>